<name>A0A8X6MBS0_NEPPI</name>
<evidence type="ECO:0000313" key="1">
    <source>
        <dbReference type="EMBL" id="GFS39742.1"/>
    </source>
</evidence>
<dbReference type="EMBL" id="BMAW01043499">
    <property type="protein sequence ID" value="GFS39742.1"/>
    <property type="molecule type" value="Genomic_DNA"/>
</dbReference>
<gene>
    <name evidence="1" type="ORF">NPIL_546511</name>
</gene>
<accession>A0A8X6MBS0</accession>
<sequence length="341" mass="39218">MALEKEKDFLKSIQSHTVVATVKEEQGEINREYAIHLSNGLEMKSASEDYKSKRESSLTSLGKEDCYSDAKSTIFEKVCIGEVLSEIAECKTLLHDKKCPKFQVRKEKKESACSSAGYFADNNLTPLGYIPEQIHMLSSDEGNPLYRNVPIGELTRECVTNKTLIYKREAPKLKGRSERGKPNYSASLCVKENNSKSLRNTAHRNESYYSDEESTIFENVRMGELSSEIAECKTLLYEKKYPKFQARKESDELSCCISFENDQSDSISVFSVDLQPWPLNPTYCNLDEEREHLSRMSIMDSQTTLLNISPQTTNIPRWMLRLRRVFRIIRGKLAKFFDREM</sequence>
<comment type="caution">
    <text evidence="1">The sequence shown here is derived from an EMBL/GenBank/DDBJ whole genome shotgun (WGS) entry which is preliminary data.</text>
</comment>
<dbReference type="AlphaFoldDB" id="A0A8X6MBS0"/>
<organism evidence="1 2">
    <name type="scientific">Nephila pilipes</name>
    <name type="common">Giant wood spider</name>
    <name type="synonym">Nephila maculata</name>
    <dbReference type="NCBI Taxonomy" id="299642"/>
    <lineage>
        <taxon>Eukaryota</taxon>
        <taxon>Metazoa</taxon>
        <taxon>Ecdysozoa</taxon>
        <taxon>Arthropoda</taxon>
        <taxon>Chelicerata</taxon>
        <taxon>Arachnida</taxon>
        <taxon>Araneae</taxon>
        <taxon>Araneomorphae</taxon>
        <taxon>Entelegynae</taxon>
        <taxon>Araneoidea</taxon>
        <taxon>Nephilidae</taxon>
        <taxon>Nephila</taxon>
    </lineage>
</organism>
<protein>
    <submittedName>
        <fullName evidence="1">Uncharacterized protein</fullName>
    </submittedName>
</protein>
<keyword evidence="2" id="KW-1185">Reference proteome</keyword>
<evidence type="ECO:0000313" key="2">
    <source>
        <dbReference type="Proteomes" id="UP000887013"/>
    </source>
</evidence>
<reference evidence="1" key="1">
    <citation type="submission" date="2020-08" db="EMBL/GenBank/DDBJ databases">
        <title>Multicomponent nature underlies the extraordinary mechanical properties of spider dragline silk.</title>
        <authorList>
            <person name="Kono N."/>
            <person name="Nakamura H."/>
            <person name="Mori M."/>
            <person name="Yoshida Y."/>
            <person name="Ohtoshi R."/>
            <person name="Malay A.D."/>
            <person name="Moran D.A.P."/>
            <person name="Tomita M."/>
            <person name="Numata K."/>
            <person name="Arakawa K."/>
        </authorList>
    </citation>
    <scope>NUCLEOTIDE SEQUENCE</scope>
</reference>
<proteinExistence type="predicted"/>
<dbReference type="Proteomes" id="UP000887013">
    <property type="component" value="Unassembled WGS sequence"/>
</dbReference>